<accession>A0A336LYN8</accession>
<name>A0A336LYN8_CULSO</name>
<dbReference type="GO" id="GO:0042277">
    <property type="term" value="F:peptide binding"/>
    <property type="evidence" value="ECO:0007669"/>
    <property type="project" value="TreeGrafter"/>
</dbReference>
<evidence type="ECO:0000256" key="1">
    <source>
        <dbReference type="ARBA" id="ARBA00000098"/>
    </source>
</evidence>
<keyword evidence="12 20" id="KW-0482">Metalloprotease</keyword>
<proteinExistence type="inferred from homology"/>
<protein>
    <recommendedName>
        <fullName evidence="20">Aminopeptidase</fullName>
        <ecNumber evidence="20">3.4.11.-</ecNumber>
    </recommendedName>
</protein>
<keyword evidence="7 20" id="KW-0645">Protease</keyword>
<keyword evidence="16" id="KW-0449">Lipoprotein</keyword>
<evidence type="ECO:0000313" key="25">
    <source>
        <dbReference type="EMBL" id="SSX02721.1"/>
    </source>
</evidence>
<keyword evidence="6" id="KW-0336">GPI-anchor</keyword>
<dbReference type="GO" id="GO:0005615">
    <property type="term" value="C:extracellular space"/>
    <property type="evidence" value="ECO:0007669"/>
    <property type="project" value="TreeGrafter"/>
</dbReference>
<keyword evidence="9 21" id="KW-0732">Signal</keyword>
<evidence type="ECO:0000256" key="6">
    <source>
        <dbReference type="ARBA" id="ARBA00022622"/>
    </source>
</evidence>
<evidence type="ECO:0000256" key="7">
    <source>
        <dbReference type="ARBA" id="ARBA00022670"/>
    </source>
</evidence>
<dbReference type="EMBL" id="UFQS01000309">
    <property type="protein sequence ID" value="SSX02721.1"/>
    <property type="molecule type" value="Genomic_DNA"/>
</dbReference>
<dbReference type="SUPFAM" id="SSF63737">
    <property type="entry name" value="Leukotriene A4 hydrolase N-terminal domain"/>
    <property type="match status" value="1"/>
</dbReference>
<dbReference type="FunFam" id="2.60.40.1730:FF:000013">
    <property type="entry name" value="Aminopeptidase"/>
    <property type="match status" value="1"/>
</dbReference>
<dbReference type="InterPro" id="IPR045357">
    <property type="entry name" value="Aminopeptidase_N-like_N"/>
</dbReference>
<dbReference type="FunFam" id="2.60.40.1910:FF:000008">
    <property type="entry name" value="Aminopeptidase"/>
    <property type="match status" value="1"/>
</dbReference>
<evidence type="ECO:0000256" key="13">
    <source>
        <dbReference type="ARBA" id="ARBA00023136"/>
    </source>
</evidence>
<dbReference type="GO" id="GO:0098552">
    <property type="term" value="C:side of membrane"/>
    <property type="evidence" value="ECO:0007669"/>
    <property type="project" value="UniProtKB-KW"/>
</dbReference>
<evidence type="ECO:0000256" key="17">
    <source>
        <dbReference type="PIRSR" id="PIRSR634016-1"/>
    </source>
</evidence>
<feature type="transmembrane region" description="Helical" evidence="20">
    <location>
        <begin position="928"/>
        <end position="948"/>
    </location>
</feature>
<feature type="domain" description="ERAP1-like C-terminal" evidence="23">
    <location>
        <begin position="578"/>
        <end position="882"/>
    </location>
</feature>
<evidence type="ECO:0000259" key="22">
    <source>
        <dbReference type="Pfam" id="PF01433"/>
    </source>
</evidence>
<dbReference type="InterPro" id="IPR001930">
    <property type="entry name" value="Peptidase_M1"/>
</dbReference>
<dbReference type="OMA" id="ENYHAIS"/>
<keyword evidence="11 18" id="KW-0862">Zinc</keyword>
<dbReference type="PANTHER" id="PTHR11533:SF290">
    <property type="entry name" value="AMINOPEPTIDASE"/>
    <property type="match status" value="1"/>
</dbReference>
<keyword evidence="4 20" id="KW-0031">Aminopeptidase</keyword>
<evidence type="ECO:0000256" key="12">
    <source>
        <dbReference type="ARBA" id="ARBA00023049"/>
    </source>
</evidence>
<comment type="catalytic activity">
    <reaction evidence="1">
        <text>Release of an N-terminal amino acid, Xaa-|-Yaa- from a peptide, amide or arylamide. Xaa is preferably Ala, but may be most amino acids including Pro (slow action). When a terminal hydrophobic residue is followed by a prolyl residue, the two may be released as an intact Xaa-Pro dipeptide.</text>
        <dbReference type="EC" id="3.4.11.2"/>
    </reaction>
</comment>
<feature type="signal peptide" evidence="21">
    <location>
        <begin position="1"/>
        <end position="19"/>
    </location>
</feature>
<comment type="similarity">
    <text evidence="3 20">Belongs to the peptidase M1 family.</text>
</comment>
<evidence type="ECO:0000256" key="4">
    <source>
        <dbReference type="ARBA" id="ARBA00022438"/>
    </source>
</evidence>
<sequence length="949" mass="108638">MAKLLSILILCIFSAFVSANPTFRFGQPVSSFIRAEGTTYRLDNNTEPINYQVHLKTRVDEAKFDFQGEVKITLKFKVESNYVQIHKRQITITNATIKCGSDAEELLLEKMTFNEVTEHLRFNLTKAQPVSTQCVLWIEYNGELREDNEGFYRSSYVNPQGQTRWLATTQFESTDARHAFPCYDEPGMRATFDIKITFGDENYHAISNAEIDSTVNNPDGTRTTTFKQTPLVQPYLIAFVVSDFKFVERNLAGVRVPQKLFARPAAIDAGEGEYGVETGIEILTDQANYFGVPYGLPKMDQISIPDFSAGAMENWGLVTYREELLLYNEDRALSQKKRIAEIIAHEFAHQWFGNWVAPEWWSYLWLNEGFANMYEYYSISRLYKDWDIMGFFIFENHQTAMRADALETTRPMTHYVEDPVSVRNLFDSIAYDKSGSVLRMIQHSLTDDLFKKGLNYYLTERGLKAANSDHLAAGLQKAVDEAKPAQIPAEITMKRLIDSWSLKAGYPLVTVTRGDDNKLTFTQTKFSYKVNTTVDGDWLIPINYATASKPWFNDTKPVAWMTGKTMSHTIQGSTTDDWIVVNLQETGFYRVDYDEKLWQLIINKLKSPQFEEIHEFNRAQLVDDVLNLARANIQKYPAVFTLLEYLEQEKNFVPWASASNGLGFLDRQLLGSGSYEYFQRFVGKLVAPLYAKLTSHDGGPNERLADKTARTIAIDWACRTGDAKCIAETRDRVQQVIQNSTLEIEPDVRYNIYCNGLRQATETDYNAIIERLKKETDQNERTILLNALGCIQVSDIQKKYLDASIDRANPVGLRVQERNRVLQSVYSNGQTGLENSIEFLEKNHAAVQELYNPPSPVKNNAIRMSERVTSPELNEKFEKMMNTLVAGKYFTAEEKDKVMETPKENLAWIEENEKEISEFFANYFKNNANVSVVSTVFLSVLLAFTYLLQ</sequence>
<evidence type="ECO:0000256" key="15">
    <source>
        <dbReference type="ARBA" id="ARBA00023180"/>
    </source>
</evidence>
<dbReference type="GO" id="GO:0005886">
    <property type="term" value="C:plasma membrane"/>
    <property type="evidence" value="ECO:0007669"/>
    <property type="project" value="UniProtKB-SubCell"/>
</dbReference>
<dbReference type="VEuPathDB" id="VectorBase:CSON008206"/>
<dbReference type="EC" id="3.4.11.-" evidence="20"/>
<evidence type="ECO:0000256" key="18">
    <source>
        <dbReference type="PIRSR" id="PIRSR634016-3"/>
    </source>
</evidence>
<keyword evidence="20" id="KW-1133">Transmembrane helix</keyword>
<evidence type="ECO:0000256" key="5">
    <source>
        <dbReference type="ARBA" id="ARBA00022475"/>
    </source>
</evidence>
<gene>
    <name evidence="26" type="primary">CSON008206</name>
</gene>
<keyword evidence="13 20" id="KW-0472">Membrane</keyword>
<reference evidence="26" key="2">
    <citation type="submission" date="2018-07" db="EMBL/GenBank/DDBJ databases">
        <authorList>
            <person name="Quirk P.G."/>
            <person name="Krulwich T.A."/>
        </authorList>
    </citation>
    <scope>NUCLEOTIDE SEQUENCE</scope>
</reference>
<dbReference type="InterPro" id="IPR050344">
    <property type="entry name" value="Peptidase_M1_aminopeptidases"/>
</dbReference>
<dbReference type="EMBL" id="UFQT01000309">
    <property type="protein sequence ID" value="SSX23095.1"/>
    <property type="molecule type" value="Genomic_DNA"/>
</dbReference>
<comment type="cofactor">
    <cofactor evidence="18 20">
        <name>Zn(2+)</name>
        <dbReference type="ChEBI" id="CHEBI:29105"/>
    </cofactor>
    <text evidence="18 20">Binds 1 zinc ion per subunit.</text>
</comment>
<comment type="subcellular location">
    <subcellularLocation>
        <location evidence="2">Cell membrane</location>
        <topology evidence="2">Lipid-anchor</topology>
        <topology evidence="2">GPI-anchor</topology>
    </subcellularLocation>
</comment>
<evidence type="ECO:0000259" key="23">
    <source>
        <dbReference type="Pfam" id="PF11838"/>
    </source>
</evidence>
<dbReference type="InterPro" id="IPR014782">
    <property type="entry name" value="Peptidase_M1_dom"/>
</dbReference>
<dbReference type="Gene3D" id="1.10.390.10">
    <property type="entry name" value="Neutral Protease Domain 2"/>
    <property type="match status" value="1"/>
</dbReference>
<dbReference type="GO" id="GO:0005737">
    <property type="term" value="C:cytoplasm"/>
    <property type="evidence" value="ECO:0007669"/>
    <property type="project" value="TreeGrafter"/>
</dbReference>
<dbReference type="InterPro" id="IPR042097">
    <property type="entry name" value="Aminopeptidase_N-like_N_sf"/>
</dbReference>
<feature type="binding site" evidence="18">
    <location>
        <position position="349"/>
    </location>
    <ligand>
        <name>Zn(2+)</name>
        <dbReference type="ChEBI" id="CHEBI:29105"/>
        <note>catalytic</note>
    </ligand>
</feature>
<evidence type="ECO:0000256" key="9">
    <source>
        <dbReference type="ARBA" id="ARBA00022729"/>
    </source>
</evidence>
<dbReference type="SUPFAM" id="SSF55486">
    <property type="entry name" value="Metalloproteases ('zincins'), catalytic domain"/>
    <property type="match status" value="1"/>
</dbReference>
<dbReference type="PRINTS" id="PR00756">
    <property type="entry name" value="ALADIPTASE"/>
</dbReference>
<evidence type="ECO:0000256" key="8">
    <source>
        <dbReference type="ARBA" id="ARBA00022723"/>
    </source>
</evidence>
<feature type="chain" id="PRO_5033778279" description="Aminopeptidase" evidence="21">
    <location>
        <begin position="20"/>
        <end position="949"/>
    </location>
</feature>
<dbReference type="FunFam" id="1.10.390.10:FF:000013">
    <property type="entry name" value="Aminopeptidase N"/>
    <property type="match status" value="1"/>
</dbReference>
<evidence type="ECO:0000256" key="20">
    <source>
        <dbReference type="RuleBase" id="RU364040"/>
    </source>
</evidence>
<evidence type="ECO:0000256" key="10">
    <source>
        <dbReference type="ARBA" id="ARBA00022801"/>
    </source>
</evidence>
<keyword evidence="15" id="KW-0325">Glycoprotein</keyword>
<evidence type="ECO:0000256" key="19">
    <source>
        <dbReference type="PIRSR" id="PIRSR634016-4"/>
    </source>
</evidence>
<dbReference type="GO" id="GO:0043171">
    <property type="term" value="P:peptide catabolic process"/>
    <property type="evidence" value="ECO:0007669"/>
    <property type="project" value="TreeGrafter"/>
</dbReference>
<keyword evidence="10 20" id="KW-0378">Hydrolase</keyword>
<dbReference type="GO" id="GO:0016285">
    <property type="term" value="F:alanyl aminopeptidase activity"/>
    <property type="evidence" value="ECO:0007669"/>
    <property type="project" value="UniProtKB-EC"/>
</dbReference>
<organism evidence="26">
    <name type="scientific">Culicoides sonorensis</name>
    <name type="common">Biting midge</name>
    <dbReference type="NCBI Taxonomy" id="179676"/>
    <lineage>
        <taxon>Eukaryota</taxon>
        <taxon>Metazoa</taxon>
        <taxon>Ecdysozoa</taxon>
        <taxon>Arthropoda</taxon>
        <taxon>Hexapoda</taxon>
        <taxon>Insecta</taxon>
        <taxon>Pterygota</taxon>
        <taxon>Neoptera</taxon>
        <taxon>Endopterygota</taxon>
        <taxon>Diptera</taxon>
        <taxon>Nematocera</taxon>
        <taxon>Chironomoidea</taxon>
        <taxon>Ceratopogonidae</taxon>
        <taxon>Ceratopogoninae</taxon>
        <taxon>Culicoides</taxon>
        <taxon>Monoculicoides</taxon>
    </lineage>
</organism>
<dbReference type="CDD" id="cd09601">
    <property type="entry name" value="M1_APN-Q_like"/>
    <property type="match status" value="1"/>
</dbReference>
<dbReference type="PANTHER" id="PTHR11533">
    <property type="entry name" value="PROTEASE M1 ZINC METALLOPROTEASE"/>
    <property type="match status" value="1"/>
</dbReference>
<keyword evidence="14" id="KW-1015">Disulfide bond</keyword>
<feature type="active site" description="Proton acceptor" evidence="17">
    <location>
        <position position="346"/>
    </location>
</feature>
<feature type="domain" description="Aminopeptidase N-like N-terminal" evidence="24">
    <location>
        <begin position="48"/>
        <end position="236"/>
    </location>
</feature>
<dbReference type="GO" id="GO:0070006">
    <property type="term" value="F:metalloaminopeptidase activity"/>
    <property type="evidence" value="ECO:0007669"/>
    <property type="project" value="TreeGrafter"/>
</dbReference>
<evidence type="ECO:0000256" key="21">
    <source>
        <dbReference type="SAM" id="SignalP"/>
    </source>
</evidence>
<evidence type="ECO:0000256" key="11">
    <source>
        <dbReference type="ARBA" id="ARBA00022833"/>
    </source>
</evidence>
<evidence type="ECO:0000313" key="26">
    <source>
        <dbReference type="EMBL" id="SSX23095.1"/>
    </source>
</evidence>
<dbReference type="FunFam" id="1.25.50.20:FF:000001">
    <property type="entry name" value="Aminopeptidase"/>
    <property type="match status" value="1"/>
</dbReference>
<keyword evidence="5" id="KW-1003">Cell membrane</keyword>
<evidence type="ECO:0000256" key="3">
    <source>
        <dbReference type="ARBA" id="ARBA00010136"/>
    </source>
</evidence>
<dbReference type="Gene3D" id="1.25.50.20">
    <property type="match status" value="1"/>
</dbReference>
<keyword evidence="20" id="KW-0812">Transmembrane</keyword>
<evidence type="ECO:0000259" key="24">
    <source>
        <dbReference type="Pfam" id="PF17900"/>
    </source>
</evidence>
<dbReference type="Gene3D" id="2.60.40.1730">
    <property type="entry name" value="tricorn interacting facor f3 domain"/>
    <property type="match status" value="1"/>
</dbReference>
<feature type="binding site" evidence="18">
    <location>
        <position position="368"/>
    </location>
    <ligand>
        <name>Zn(2+)</name>
        <dbReference type="ChEBI" id="CHEBI:29105"/>
        <note>catalytic</note>
    </ligand>
</feature>
<dbReference type="InterPro" id="IPR027268">
    <property type="entry name" value="Peptidase_M4/M1_CTD_sf"/>
</dbReference>
<dbReference type="InterPro" id="IPR034016">
    <property type="entry name" value="M1_APN-typ"/>
</dbReference>
<dbReference type="GO" id="GO:0006508">
    <property type="term" value="P:proteolysis"/>
    <property type="evidence" value="ECO:0007669"/>
    <property type="project" value="UniProtKB-KW"/>
</dbReference>
<dbReference type="InterPro" id="IPR024571">
    <property type="entry name" value="ERAP1-like_C_dom"/>
</dbReference>
<dbReference type="GO" id="GO:0008270">
    <property type="term" value="F:zinc ion binding"/>
    <property type="evidence" value="ECO:0007669"/>
    <property type="project" value="UniProtKB-UniRule"/>
</dbReference>
<reference evidence="25" key="1">
    <citation type="submission" date="2018-04" db="EMBL/GenBank/DDBJ databases">
        <authorList>
            <person name="Go L.Y."/>
            <person name="Mitchell J.A."/>
        </authorList>
    </citation>
    <scope>NUCLEOTIDE SEQUENCE</scope>
    <source>
        <tissue evidence="25">Whole organism</tissue>
    </source>
</reference>
<evidence type="ECO:0000256" key="2">
    <source>
        <dbReference type="ARBA" id="ARBA00004609"/>
    </source>
</evidence>
<dbReference type="Pfam" id="PF01433">
    <property type="entry name" value="Peptidase_M1"/>
    <property type="match status" value="1"/>
</dbReference>
<feature type="site" description="Transition state stabilizer" evidence="19">
    <location>
        <position position="431"/>
    </location>
</feature>
<feature type="domain" description="Peptidase M1 membrane alanine aminopeptidase" evidence="22">
    <location>
        <begin position="274"/>
        <end position="480"/>
    </location>
</feature>
<dbReference type="Pfam" id="PF17900">
    <property type="entry name" value="Peptidase_M1_N"/>
    <property type="match status" value="1"/>
</dbReference>
<keyword evidence="8 18" id="KW-0479">Metal-binding</keyword>
<feature type="binding site" evidence="18">
    <location>
        <position position="345"/>
    </location>
    <ligand>
        <name>Zn(2+)</name>
        <dbReference type="ChEBI" id="CHEBI:29105"/>
        <note>catalytic</note>
    </ligand>
</feature>
<dbReference type="AlphaFoldDB" id="A0A336LYN8"/>
<dbReference type="Pfam" id="PF11838">
    <property type="entry name" value="ERAP1_C"/>
    <property type="match status" value="1"/>
</dbReference>
<evidence type="ECO:0000256" key="14">
    <source>
        <dbReference type="ARBA" id="ARBA00023157"/>
    </source>
</evidence>
<dbReference type="Gene3D" id="2.60.40.1910">
    <property type="match status" value="1"/>
</dbReference>
<evidence type="ECO:0000256" key="16">
    <source>
        <dbReference type="ARBA" id="ARBA00023288"/>
    </source>
</evidence>